<name>A0A0V0XHP4_TRIPS</name>
<organism evidence="1 2">
    <name type="scientific">Trichinella pseudospiralis</name>
    <name type="common">Parasitic roundworm</name>
    <dbReference type="NCBI Taxonomy" id="6337"/>
    <lineage>
        <taxon>Eukaryota</taxon>
        <taxon>Metazoa</taxon>
        <taxon>Ecdysozoa</taxon>
        <taxon>Nematoda</taxon>
        <taxon>Enoplea</taxon>
        <taxon>Dorylaimia</taxon>
        <taxon>Trichinellida</taxon>
        <taxon>Trichinellidae</taxon>
        <taxon>Trichinella</taxon>
    </lineage>
</organism>
<reference evidence="1 2" key="1">
    <citation type="submission" date="2015-01" db="EMBL/GenBank/DDBJ databases">
        <title>Evolution of Trichinella species and genotypes.</title>
        <authorList>
            <person name="Korhonen P.K."/>
            <person name="Edoardo P."/>
            <person name="Giuseppe L.R."/>
            <person name="Gasser R.B."/>
        </authorList>
    </citation>
    <scope>NUCLEOTIDE SEQUENCE [LARGE SCALE GENOMIC DNA]</scope>
    <source>
        <strain evidence="1">ISS141</strain>
    </source>
</reference>
<accession>A0A0V0XHP4</accession>
<evidence type="ECO:0000313" key="1">
    <source>
        <dbReference type="EMBL" id="KRX87521.1"/>
    </source>
</evidence>
<dbReference type="EMBL" id="JYDU01000282">
    <property type="protein sequence ID" value="KRX87521.1"/>
    <property type="molecule type" value="Genomic_DNA"/>
</dbReference>
<protein>
    <submittedName>
        <fullName evidence="1">Uncharacterized protein</fullName>
    </submittedName>
</protein>
<evidence type="ECO:0000313" key="2">
    <source>
        <dbReference type="Proteomes" id="UP000054815"/>
    </source>
</evidence>
<comment type="caution">
    <text evidence="1">The sequence shown here is derived from an EMBL/GenBank/DDBJ whole genome shotgun (WGS) entry which is preliminary data.</text>
</comment>
<proteinExistence type="predicted"/>
<dbReference type="Proteomes" id="UP000054815">
    <property type="component" value="Unassembled WGS sequence"/>
</dbReference>
<sequence length="163" mass="18621">MWLHLEMVNTFAKTRSTAWIIDGICLNFRSPGRPNFCRSLEQKLQCAKSAFTATLNEQSISYETERMPNQQHFTDLSKDAEYGEVLCFCTADCIDLKVTGKIRYCLGVCEGVGGCWQKLLVRLRCRSLLVVANKNCCLIVITPSGKREIERKGMGMRKKRLRM</sequence>
<dbReference type="AlphaFoldDB" id="A0A0V0XHP4"/>
<gene>
    <name evidence="1" type="ORF">T4E_164</name>
</gene>